<feature type="signal peptide" evidence="2">
    <location>
        <begin position="1"/>
        <end position="23"/>
    </location>
</feature>
<keyword evidence="2" id="KW-0732">Signal</keyword>
<dbReference type="PROSITE" id="PS51257">
    <property type="entry name" value="PROKAR_LIPOPROTEIN"/>
    <property type="match status" value="1"/>
</dbReference>
<name>A0ABV1L7Y3_9GAMM</name>
<sequence>MKKSILASIISLLLISAVGCDNSNENSNTGTPSQDKNKTEQTTQSIL</sequence>
<proteinExistence type="predicted"/>
<gene>
    <name evidence="3" type="ORF">ABN253_06620</name>
</gene>
<evidence type="ECO:0008006" key="5">
    <source>
        <dbReference type="Google" id="ProtNLM"/>
    </source>
</evidence>
<evidence type="ECO:0000256" key="2">
    <source>
        <dbReference type="SAM" id="SignalP"/>
    </source>
</evidence>
<dbReference type="Proteomes" id="UP001436462">
    <property type="component" value="Unassembled WGS sequence"/>
</dbReference>
<dbReference type="RefSeq" id="WP_160230630.1">
    <property type="nucleotide sequence ID" value="NZ_JBEEWF010000003.1"/>
</dbReference>
<protein>
    <recommendedName>
        <fullName evidence="5">Lipoprotein</fullName>
    </recommendedName>
</protein>
<reference evidence="3 4" key="1">
    <citation type="submission" date="2024-04" db="EMBL/GenBank/DDBJ databases">
        <title>Role of Flies in the Dissemination of Carbapenem-Resistant Enterobacteriaceae (CRE): An Epidemiological and Genomic Study in China.</title>
        <authorList>
            <person name="Kaichao C."/>
            <person name="Zhang R."/>
            <person name="Chen S."/>
        </authorList>
    </citation>
    <scope>NUCLEOTIDE SEQUENCE [LARGE SCALE GENOMIC DNA]</scope>
    <source>
        <strain evidence="4">fly-1011</strain>
    </source>
</reference>
<accession>A0ABV1L7Y3</accession>
<keyword evidence="4" id="KW-1185">Reference proteome</keyword>
<comment type="caution">
    <text evidence="3">The sequence shown here is derived from an EMBL/GenBank/DDBJ whole genome shotgun (WGS) entry which is preliminary data.</text>
</comment>
<evidence type="ECO:0000256" key="1">
    <source>
        <dbReference type="SAM" id="MobiDB-lite"/>
    </source>
</evidence>
<evidence type="ECO:0000313" key="3">
    <source>
        <dbReference type="EMBL" id="MEQ5347851.1"/>
    </source>
</evidence>
<organism evidence="3 4">
    <name type="scientific">Proteus genomosp. 6</name>
    <dbReference type="NCBI Taxonomy" id="1311820"/>
    <lineage>
        <taxon>Bacteria</taxon>
        <taxon>Pseudomonadati</taxon>
        <taxon>Pseudomonadota</taxon>
        <taxon>Gammaproteobacteria</taxon>
        <taxon>Enterobacterales</taxon>
        <taxon>Morganellaceae</taxon>
        <taxon>Proteus</taxon>
    </lineage>
</organism>
<feature type="chain" id="PRO_5045846521" description="Lipoprotein" evidence="2">
    <location>
        <begin position="24"/>
        <end position="47"/>
    </location>
</feature>
<feature type="region of interest" description="Disordered" evidence="1">
    <location>
        <begin position="23"/>
        <end position="47"/>
    </location>
</feature>
<evidence type="ECO:0000313" key="4">
    <source>
        <dbReference type="Proteomes" id="UP001436462"/>
    </source>
</evidence>
<dbReference type="EMBL" id="JBEEWF010000003">
    <property type="protein sequence ID" value="MEQ5347851.1"/>
    <property type="molecule type" value="Genomic_DNA"/>
</dbReference>